<accession>A0A164M2K1</accession>
<feature type="transmembrane region" description="Helical" evidence="1">
    <location>
        <begin position="81"/>
        <end position="99"/>
    </location>
</feature>
<evidence type="ECO:0000313" key="3">
    <source>
        <dbReference type="Proteomes" id="UP000076482"/>
    </source>
</evidence>
<gene>
    <name evidence="2" type="ORF">B4088_4309</name>
</gene>
<dbReference type="PATRIC" id="fig|1396.535.peg.1394"/>
<dbReference type="EMBL" id="LJKE01000084">
    <property type="protein sequence ID" value="KZD58027.1"/>
    <property type="molecule type" value="Genomic_DNA"/>
</dbReference>
<dbReference type="Proteomes" id="UP000076482">
    <property type="component" value="Unassembled WGS sequence"/>
</dbReference>
<feature type="transmembrane region" description="Helical" evidence="1">
    <location>
        <begin position="163"/>
        <end position="183"/>
    </location>
</feature>
<keyword evidence="1" id="KW-1133">Transmembrane helix</keyword>
<dbReference type="AlphaFoldDB" id="A0A164M2K1"/>
<sequence length="276" mass="32842">MMILYHLLKRDLHVRFRDSINIMAFLFLIYAMIVVTFLYNQPLSNGKEPVLVDVTFYRFFHGVDFVDLSYFYKEGRFSIPFYWIFFQIVPLLLVGKFALSDIQQNGVYLFPRVKKKHFLWLTKILSLFFYIISIWIAMYLIWFTVYYVLTFGEHSFSNVYSQFSYKIVGTMLIQIIISFLLALIFEFLTLYIPITIVFILMLMYLFLSIFFHSIYFLGSFVMPNRWYFVDHSSIQLTLGNNQSIQWHELLLIGVVIVVVMILLGSFCLKKLDVIGE</sequence>
<keyword evidence="1" id="KW-0472">Membrane</keyword>
<organism evidence="2 3">
    <name type="scientific">Bacillus cereus</name>
    <dbReference type="NCBI Taxonomy" id="1396"/>
    <lineage>
        <taxon>Bacteria</taxon>
        <taxon>Bacillati</taxon>
        <taxon>Bacillota</taxon>
        <taxon>Bacilli</taxon>
        <taxon>Bacillales</taxon>
        <taxon>Bacillaceae</taxon>
        <taxon>Bacillus</taxon>
        <taxon>Bacillus cereus group</taxon>
    </lineage>
</organism>
<name>A0A164M2K1_BACCE</name>
<keyword evidence="1" id="KW-0812">Transmembrane</keyword>
<reference evidence="2 3" key="1">
    <citation type="submission" date="2015-09" db="EMBL/GenBank/DDBJ databases">
        <title>Bacillus cereus food isolates.</title>
        <authorList>
            <person name="Boekhorst J."/>
        </authorList>
    </citation>
    <scope>NUCLEOTIDE SEQUENCE [LARGE SCALE GENOMIC DNA]</scope>
    <source>
        <strain evidence="2 3">B4088</strain>
    </source>
</reference>
<feature type="transmembrane region" description="Helical" evidence="1">
    <location>
        <begin position="249"/>
        <end position="268"/>
    </location>
</feature>
<comment type="caution">
    <text evidence="2">The sequence shown here is derived from an EMBL/GenBank/DDBJ whole genome shotgun (WGS) entry which is preliminary data.</text>
</comment>
<proteinExistence type="predicted"/>
<feature type="transmembrane region" description="Helical" evidence="1">
    <location>
        <begin position="20"/>
        <end position="39"/>
    </location>
</feature>
<evidence type="ECO:0000256" key="1">
    <source>
        <dbReference type="SAM" id="Phobius"/>
    </source>
</evidence>
<protein>
    <submittedName>
        <fullName evidence="2">Uncharacterized protein</fullName>
    </submittedName>
</protein>
<feature type="transmembrane region" description="Helical" evidence="1">
    <location>
        <begin position="190"/>
        <end position="217"/>
    </location>
</feature>
<evidence type="ECO:0000313" key="2">
    <source>
        <dbReference type="EMBL" id="KZD58027.1"/>
    </source>
</evidence>
<feature type="transmembrane region" description="Helical" evidence="1">
    <location>
        <begin position="120"/>
        <end position="143"/>
    </location>
</feature>